<dbReference type="SUPFAM" id="SSF140376">
    <property type="entry name" value="ChaB-like"/>
    <property type="match status" value="1"/>
</dbReference>
<dbReference type="InterPro" id="IPR009317">
    <property type="entry name" value="ChaB"/>
</dbReference>
<name>A0A1H3NM15_9ACTN</name>
<gene>
    <name evidence="2" type="ORF">SAMN05444365_10454</name>
</gene>
<sequence>MRAVTPHGAFLAQRHFVEGLATSPAQGLRARFARIAQRERLRPYALAKEETMPARKEMPSTLKRSPKKAQDTWAKAHDSAVDSYGEGERAHRTAFSAVKHSFEKVGDHWEAKGKKGPSDAQAARGRRSRPTGTAGGVDANATKEHLMDVARKLDVRGRSRMTKPELVDAIQKANERSTRKARGR</sequence>
<accession>A0A1H3NM15</accession>
<proteinExistence type="predicted"/>
<dbReference type="EMBL" id="FNPH01000004">
    <property type="protein sequence ID" value="SDY89854.1"/>
    <property type="molecule type" value="Genomic_DNA"/>
</dbReference>
<dbReference type="AlphaFoldDB" id="A0A1H3NM15"/>
<reference evidence="3" key="1">
    <citation type="submission" date="2016-10" db="EMBL/GenBank/DDBJ databases">
        <authorList>
            <person name="Varghese N."/>
            <person name="Submissions S."/>
        </authorList>
    </citation>
    <scope>NUCLEOTIDE SEQUENCE [LARGE SCALE GENOMIC DNA]</scope>
    <source>
        <strain evidence="3">DSM 45245</strain>
    </source>
</reference>
<evidence type="ECO:0000313" key="2">
    <source>
        <dbReference type="EMBL" id="SDY89854.1"/>
    </source>
</evidence>
<dbReference type="Gene3D" id="1.10.1740.70">
    <property type="entry name" value="ChaB"/>
    <property type="match status" value="1"/>
</dbReference>
<feature type="region of interest" description="Disordered" evidence="1">
    <location>
        <begin position="107"/>
        <end position="184"/>
    </location>
</feature>
<feature type="region of interest" description="Disordered" evidence="1">
    <location>
        <begin position="51"/>
        <end position="71"/>
    </location>
</feature>
<evidence type="ECO:0000313" key="3">
    <source>
        <dbReference type="Proteomes" id="UP000242415"/>
    </source>
</evidence>
<feature type="compositionally biased region" description="Basic and acidic residues" evidence="1">
    <location>
        <begin position="107"/>
        <end position="117"/>
    </location>
</feature>
<dbReference type="Proteomes" id="UP000242415">
    <property type="component" value="Unassembled WGS sequence"/>
</dbReference>
<feature type="compositionally biased region" description="Basic and acidic residues" evidence="1">
    <location>
        <begin position="141"/>
        <end position="166"/>
    </location>
</feature>
<evidence type="ECO:0000256" key="1">
    <source>
        <dbReference type="SAM" id="MobiDB-lite"/>
    </source>
</evidence>
<organism evidence="2 3">
    <name type="scientific">Micromonospora pattaloongensis</name>
    <dbReference type="NCBI Taxonomy" id="405436"/>
    <lineage>
        <taxon>Bacteria</taxon>
        <taxon>Bacillati</taxon>
        <taxon>Actinomycetota</taxon>
        <taxon>Actinomycetes</taxon>
        <taxon>Micromonosporales</taxon>
        <taxon>Micromonosporaceae</taxon>
        <taxon>Micromonospora</taxon>
    </lineage>
</organism>
<dbReference type="STRING" id="405436.SAMN05444365_10454"/>
<protein>
    <submittedName>
        <fullName evidence="2">Rho termination factor, N-terminal domain</fullName>
    </submittedName>
</protein>
<keyword evidence="3" id="KW-1185">Reference proteome</keyword>
<dbReference type="Pfam" id="PF06150">
    <property type="entry name" value="ChaB"/>
    <property type="match status" value="1"/>
</dbReference>
<dbReference type="InterPro" id="IPR037205">
    <property type="entry name" value="ChaB_sf"/>
</dbReference>